<organism evidence="1 2">
    <name type="scientific">Acidihalobacter yilgarnensis</name>
    <dbReference type="NCBI Taxonomy" id="2819280"/>
    <lineage>
        <taxon>Bacteria</taxon>
        <taxon>Pseudomonadati</taxon>
        <taxon>Pseudomonadota</taxon>
        <taxon>Gammaproteobacteria</taxon>
        <taxon>Chromatiales</taxon>
        <taxon>Ectothiorhodospiraceae</taxon>
        <taxon>Acidihalobacter</taxon>
    </lineage>
</organism>
<proteinExistence type="predicted"/>
<dbReference type="Proteomes" id="UP000095401">
    <property type="component" value="Chromosome"/>
</dbReference>
<evidence type="ECO:0000313" key="2">
    <source>
        <dbReference type="Proteomes" id="UP000095401"/>
    </source>
</evidence>
<protein>
    <submittedName>
        <fullName evidence="1">Uncharacterized protein</fullName>
    </submittedName>
</protein>
<name>A0A1D8IP02_9GAMM</name>
<reference evidence="2" key="1">
    <citation type="submission" date="2016-09" db="EMBL/GenBank/DDBJ databases">
        <title>Acidihalobacter prosperus F5.</title>
        <authorList>
            <person name="Khaleque H.N."/>
            <person name="Ramsay J.P."/>
            <person name="Kaksonen A.H."/>
            <person name="Boxall N.J."/>
            <person name="Watkin E.L.J."/>
        </authorList>
    </citation>
    <scope>NUCLEOTIDE SEQUENCE [LARGE SCALE GENOMIC DNA]</scope>
    <source>
        <strain evidence="2">F5</strain>
    </source>
</reference>
<dbReference type="EMBL" id="CP017415">
    <property type="protein sequence ID" value="AOU98197.1"/>
    <property type="molecule type" value="Genomic_DNA"/>
</dbReference>
<dbReference type="KEGG" id="aprs:BI364_09730"/>
<dbReference type="RefSeq" id="WP_070078562.1">
    <property type="nucleotide sequence ID" value="NZ_CP017415.1"/>
</dbReference>
<accession>A0A1D8IP02</accession>
<dbReference type="AlphaFoldDB" id="A0A1D8IP02"/>
<evidence type="ECO:0000313" key="1">
    <source>
        <dbReference type="EMBL" id="AOU98197.1"/>
    </source>
</evidence>
<sequence>MAREYIKGNNGIEITPERQQKIDDILQGVDLSIDQRGSATLLPAEFWAEHTQPPQPIYINLSTSDGQVFTLVSTHEIAPQTTGRIRWTRRDGSTGVTTYGTVSHTRHGNRQEDGRYHRFVSRFIAAEPL</sequence>
<keyword evidence="2" id="KW-1185">Reference proteome</keyword>
<gene>
    <name evidence="1" type="ORF">BI364_09730</name>
</gene>